<dbReference type="InterPro" id="IPR000412">
    <property type="entry name" value="ABC_2_transport"/>
</dbReference>
<feature type="transmembrane region" description="Helical" evidence="6">
    <location>
        <begin position="52"/>
        <end position="74"/>
    </location>
</feature>
<comment type="subcellular location">
    <subcellularLocation>
        <location evidence="6">Cell membrane</location>
        <topology evidence="6">Multi-pass membrane protein</topology>
    </subcellularLocation>
    <subcellularLocation>
        <location evidence="1">Membrane</location>
        <topology evidence="1">Multi-pass membrane protein</topology>
    </subcellularLocation>
</comment>
<keyword evidence="6" id="KW-0813">Transport</keyword>
<evidence type="ECO:0000256" key="5">
    <source>
        <dbReference type="ARBA" id="ARBA00023251"/>
    </source>
</evidence>
<keyword evidence="9" id="KW-1185">Reference proteome</keyword>
<feature type="transmembrane region" description="Helical" evidence="6">
    <location>
        <begin position="164"/>
        <end position="184"/>
    </location>
</feature>
<comment type="similarity">
    <text evidence="6">Belongs to the ABC-2 integral membrane protein family.</text>
</comment>
<organism evidence="8 9">
    <name type="scientific">Nonomuraea ferruginea</name>
    <dbReference type="NCBI Taxonomy" id="46174"/>
    <lineage>
        <taxon>Bacteria</taxon>
        <taxon>Bacillati</taxon>
        <taxon>Actinomycetota</taxon>
        <taxon>Actinomycetes</taxon>
        <taxon>Streptosporangiales</taxon>
        <taxon>Streptosporangiaceae</taxon>
        <taxon>Nonomuraea</taxon>
    </lineage>
</organism>
<name>A0ABT4STX0_9ACTN</name>
<keyword evidence="4 6" id="KW-0472">Membrane</keyword>
<comment type="caution">
    <text evidence="8">The sequence shown here is derived from an EMBL/GenBank/DDBJ whole genome shotgun (WGS) entry which is preliminary data.</text>
</comment>
<proteinExistence type="inferred from homology"/>
<evidence type="ECO:0000259" key="7">
    <source>
        <dbReference type="PROSITE" id="PS51012"/>
    </source>
</evidence>
<evidence type="ECO:0000256" key="2">
    <source>
        <dbReference type="ARBA" id="ARBA00022692"/>
    </source>
</evidence>
<dbReference type="InterPro" id="IPR013525">
    <property type="entry name" value="ABC2_TM"/>
</dbReference>
<dbReference type="Pfam" id="PF01061">
    <property type="entry name" value="ABC2_membrane"/>
    <property type="match status" value="1"/>
</dbReference>
<keyword evidence="6" id="KW-1003">Cell membrane</keyword>
<dbReference type="PANTHER" id="PTHR43229">
    <property type="entry name" value="NODULATION PROTEIN J"/>
    <property type="match status" value="1"/>
</dbReference>
<dbReference type="PANTHER" id="PTHR43229:SF2">
    <property type="entry name" value="NODULATION PROTEIN J"/>
    <property type="match status" value="1"/>
</dbReference>
<evidence type="ECO:0000256" key="4">
    <source>
        <dbReference type="ARBA" id="ARBA00023136"/>
    </source>
</evidence>
<accession>A0ABT4STX0</accession>
<keyword evidence="3 6" id="KW-1133">Transmembrane helix</keyword>
<evidence type="ECO:0000256" key="1">
    <source>
        <dbReference type="ARBA" id="ARBA00004141"/>
    </source>
</evidence>
<evidence type="ECO:0000256" key="3">
    <source>
        <dbReference type="ARBA" id="ARBA00022989"/>
    </source>
</evidence>
<feature type="domain" description="ABC transmembrane type-2" evidence="7">
    <location>
        <begin position="14"/>
        <end position="241"/>
    </location>
</feature>
<dbReference type="InterPro" id="IPR047817">
    <property type="entry name" value="ABC2_TM_bact-type"/>
</dbReference>
<dbReference type="PROSITE" id="PS51012">
    <property type="entry name" value="ABC_TM2"/>
    <property type="match status" value="1"/>
</dbReference>
<dbReference type="EMBL" id="JAPNUD010000012">
    <property type="protein sequence ID" value="MDA0640355.1"/>
    <property type="molecule type" value="Genomic_DNA"/>
</dbReference>
<dbReference type="InterPro" id="IPR051784">
    <property type="entry name" value="Nod_factor_ABC_transporter"/>
</dbReference>
<feature type="transmembrane region" description="Helical" evidence="6">
    <location>
        <begin position="20"/>
        <end position="40"/>
    </location>
</feature>
<evidence type="ECO:0000256" key="6">
    <source>
        <dbReference type="RuleBase" id="RU361157"/>
    </source>
</evidence>
<protein>
    <recommendedName>
        <fullName evidence="6">Transport permease protein</fullName>
    </recommendedName>
</protein>
<dbReference type="RefSeq" id="WP_148034523.1">
    <property type="nucleotide sequence ID" value="NZ_BAABFD010000015.1"/>
</dbReference>
<sequence length="241" mass="24393">MVLAQAGAEIRGMLRNGEQLLLTMIIPVLLLVGFSVAPLIDVGGGSRVDFLAPGVLALAVMSTAFTGQAIATGFERRYGVLKRLGATPLSRGGLMLAKTVAVLAVEAVQVVVLVAVALSLGWSPQGSPVAAVLGCALLVLLGTAAFSGLGLLMAGLLRAEATLAAANLVYLLLLAAGGVVFPLAKFPESVRPVLELLPISALTGGLRTVLGGGALPVAAVAVLAAWAVVSLVLAARTFRWE</sequence>
<dbReference type="Proteomes" id="UP001212498">
    <property type="component" value="Unassembled WGS sequence"/>
</dbReference>
<evidence type="ECO:0000313" key="8">
    <source>
        <dbReference type="EMBL" id="MDA0640355.1"/>
    </source>
</evidence>
<feature type="transmembrane region" description="Helical" evidence="6">
    <location>
        <begin position="128"/>
        <end position="152"/>
    </location>
</feature>
<feature type="transmembrane region" description="Helical" evidence="6">
    <location>
        <begin position="95"/>
        <end position="122"/>
    </location>
</feature>
<reference evidence="8 9" key="1">
    <citation type="submission" date="2022-11" db="EMBL/GenBank/DDBJ databases">
        <title>Nonomuraea corallina sp. nov., a new species of the genus Nonomuraea isolated from sea side sediment in Thai sea.</title>
        <authorList>
            <person name="Ngamcharungchit C."/>
            <person name="Matsumoto A."/>
            <person name="Suriyachadkun C."/>
            <person name="Panbangred W."/>
            <person name="Inahashi Y."/>
            <person name="Intra B."/>
        </authorList>
    </citation>
    <scope>NUCLEOTIDE SEQUENCE [LARGE SCALE GENOMIC DNA]</scope>
    <source>
        <strain evidence="8 9">DSM 43553</strain>
    </source>
</reference>
<keyword evidence="5" id="KW-0046">Antibiotic resistance</keyword>
<feature type="transmembrane region" description="Helical" evidence="6">
    <location>
        <begin position="214"/>
        <end position="235"/>
    </location>
</feature>
<evidence type="ECO:0000313" key="9">
    <source>
        <dbReference type="Proteomes" id="UP001212498"/>
    </source>
</evidence>
<dbReference type="PIRSF" id="PIRSF006648">
    <property type="entry name" value="DrrB"/>
    <property type="match status" value="1"/>
</dbReference>
<keyword evidence="2 6" id="KW-0812">Transmembrane</keyword>
<gene>
    <name evidence="8" type="ORF">OUY24_06965</name>
</gene>